<reference evidence="1 2" key="1">
    <citation type="submission" date="2016-04" db="EMBL/GenBank/DDBJ databases">
        <title>Complete genome sequence and analysis of deep-sea sediment isolate, Amycolatopsis sp. WP1.</title>
        <authorList>
            <person name="Wang H."/>
            <person name="Chen S."/>
            <person name="Wu Q."/>
        </authorList>
    </citation>
    <scope>NUCLEOTIDE SEQUENCE [LARGE SCALE GENOMIC DNA]</scope>
    <source>
        <strain evidence="1 2">WP1</strain>
    </source>
</reference>
<dbReference type="AlphaFoldDB" id="A0A344L3E2"/>
<evidence type="ECO:0000313" key="2">
    <source>
        <dbReference type="Proteomes" id="UP000250434"/>
    </source>
</evidence>
<dbReference type="KEGG" id="aab:A4R43_08515"/>
<dbReference type="Gene3D" id="3.90.70.10">
    <property type="entry name" value="Cysteine proteinases"/>
    <property type="match status" value="1"/>
</dbReference>
<protein>
    <recommendedName>
        <fullName evidence="3">Peptidase</fullName>
    </recommendedName>
</protein>
<gene>
    <name evidence="1" type="ORF">A4R43_08515</name>
</gene>
<proteinExistence type="predicted"/>
<evidence type="ECO:0008006" key="3">
    <source>
        <dbReference type="Google" id="ProtNLM"/>
    </source>
</evidence>
<dbReference type="OrthoDB" id="8065844at2"/>
<dbReference type="EMBL" id="CP015163">
    <property type="protein sequence ID" value="AXB42566.1"/>
    <property type="molecule type" value="Genomic_DNA"/>
</dbReference>
<organism evidence="1 2">
    <name type="scientific">Amycolatopsis albispora</name>
    <dbReference type="NCBI Taxonomy" id="1804986"/>
    <lineage>
        <taxon>Bacteria</taxon>
        <taxon>Bacillati</taxon>
        <taxon>Actinomycetota</taxon>
        <taxon>Actinomycetes</taxon>
        <taxon>Pseudonocardiales</taxon>
        <taxon>Pseudonocardiaceae</taxon>
        <taxon>Amycolatopsis</taxon>
    </lineage>
</organism>
<accession>A0A344L3E2</accession>
<dbReference type="Proteomes" id="UP000250434">
    <property type="component" value="Chromosome"/>
</dbReference>
<evidence type="ECO:0000313" key="1">
    <source>
        <dbReference type="EMBL" id="AXB42566.1"/>
    </source>
</evidence>
<keyword evidence="2" id="KW-1185">Reference proteome</keyword>
<name>A0A344L3E2_9PSEU</name>
<sequence>MDYHGNVPYCYANSLAMMLSVHGDRVRPGLIEALTGVGLGAFRVPEDGRVFFSAITPNQGLDAALGLLGCEFTGTHGPDGTSAEEILRKDLATGPVLLGPLDMGHLTYVPFHRDVPGADHYVVAYDIDDEGVFLHDPAGFPCAKLGFADLEAAWRGERVEYEHGVYQRWREIGPSKEVDYSQARAYFGEIYRENPGAGDTIRLLAADLRGPVTPDLAGFLTGFALPLGARRALDFAVLFEQGGDTELVTAKNTQAHLFARAQALGLRDRWADAAGVLDELATCEDAIERGLLIDKPSTRSIIR</sequence>